<name>X6PA80_RETFI</name>
<reference evidence="1 2" key="1">
    <citation type="journal article" date="2013" name="Curr. Biol.">
        <title>The Genome of the Foraminiferan Reticulomyxa filosa.</title>
        <authorList>
            <person name="Glockner G."/>
            <person name="Hulsmann N."/>
            <person name="Schleicher M."/>
            <person name="Noegel A.A."/>
            <person name="Eichinger L."/>
            <person name="Gallinger C."/>
            <person name="Pawlowski J."/>
            <person name="Sierra R."/>
            <person name="Euteneuer U."/>
            <person name="Pillet L."/>
            <person name="Moustafa A."/>
            <person name="Platzer M."/>
            <person name="Groth M."/>
            <person name="Szafranski K."/>
            <person name="Schliwa M."/>
        </authorList>
    </citation>
    <scope>NUCLEOTIDE SEQUENCE [LARGE SCALE GENOMIC DNA]</scope>
</reference>
<organism evidence="1 2">
    <name type="scientific">Reticulomyxa filosa</name>
    <dbReference type="NCBI Taxonomy" id="46433"/>
    <lineage>
        <taxon>Eukaryota</taxon>
        <taxon>Sar</taxon>
        <taxon>Rhizaria</taxon>
        <taxon>Retaria</taxon>
        <taxon>Foraminifera</taxon>
        <taxon>Monothalamids</taxon>
        <taxon>Reticulomyxidae</taxon>
        <taxon>Reticulomyxa</taxon>
    </lineage>
</organism>
<accession>X6PA80</accession>
<proteinExistence type="predicted"/>
<evidence type="ECO:0000313" key="2">
    <source>
        <dbReference type="Proteomes" id="UP000023152"/>
    </source>
</evidence>
<keyword evidence="2" id="KW-1185">Reference proteome</keyword>
<evidence type="ECO:0000313" key="1">
    <source>
        <dbReference type="EMBL" id="ETO34557.1"/>
    </source>
</evidence>
<comment type="caution">
    <text evidence="1">The sequence shown here is derived from an EMBL/GenBank/DDBJ whole genome shotgun (WGS) entry which is preliminary data.</text>
</comment>
<gene>
    <name evidence="1" type="ORF">RFI_02536</name>
</gene>
<dbReference type="AlphaFoldDB" id="X6PA80"/>
<protein>
    <submittedName>
        <fullName evidence="1">Uncharacterized protein</fullName>
    </submittedName>
</protein>
<sequence length="165" mass="19332">MILSNHTFGQLTQIAEKSQQQIKRLQAIDTSRNNTSHSPYVDDSPLVSEKGMKEEDVILASIDNDNNNEHQEQPLHLNVITCTNGNDITSLQSIDEPYNQSPTRKYWNAISRELNVKPQRRRYCKVDNPVYVPNLRNILTNDYWLDELQYYVENYQPARLKYLTF</sequence>
<dbReference type="EMBL" id="ASPP01002466">
    <property type="protein sequence ID" value="ETO34557.1"/>
    <property type="molecule type" value="Genomic_DNA"/>
</dbReference>
<dbReference type="Proteomes" id="UP000023152">
    <property type="component" value="Unassembled WGS sequence"/>
</dbReference>